<sequence length="183" mass="21317">MQDKRENRRLSELDLLKQRIIDLEAKNARPKQIIEENAKRDVRVEELEQKNTELEARLAILEQVPTNSKSSEDKEMDDFVDLKYKKTNPYQNSHRKKSAEKIQLIADKIQDNVQSEVKTTPCDEISARSPCQDLFTVPLLSLAQLFDKATDAQLGSQTIYIYVIKDQQDFDQFYANTFYINSI</sequence>
<evidence type="ECO:0000313" key="2">
    <source>
        <dbReference type="EMBL" id="RHZ76780.1"/>
    </source>
</evidence>
<dbReference type="EMBL" id="PQFF01000181">
    <property type="protein sequence ID" value="RHZ76780.1"/>
    <property type="molecule type" value="Genomic_DNA"/>
</dbReference>
<comment type="caution">
    <text evidence="2">The sequence shown here is derived from an EMBL/GenBank/DDBJ whole genome shotgun (WGS) entry which is preliminary data.</text>
</comment>
<feature type="coiled-coil region" evidence="1">
    <location>
        <begin position="37"/>
        <end position="64"/>
    </location>
</feature>
<proteinExistence type="predicted"/>
<dbReference type="OrthoDB" id="2440461at2759"/>
<evidence type="ECO:0000256" key="1">
    <source>
        <dbReference type="SAM" id="Coils"/>
    </source>
</evidence>
<evidence type="ECO:0000313" key="3">
    <source>
        <dbReference type="Proteomes" id="UP000266861"/>
    </source>
</evidence>
<name>A0A397IVX6_9GLOM</name>
<organism evidence="2 3">
    <name type="scientific">Diversispora epigaea</name>
    <dbReference type="NCBI Taxonomy" id="1348612"/>
    <lineage>
        <taxon>Eukaryota</taxon>
        <taxon>Fungi</taxon>
        <taxon>Fungi incertae sedis</taxon>
        <taxon>Mucoromycota</taxon>
        <taxon>Glomeromycotina</taxon>
        <taxon>Glomeromycetes</taxon>
        <taxon>Diversisporales</taxon>
        <taxon>Diversisporaceae</taxon>
        <taxon>Diversispora</taxon>
    </lineage>
</organism>
<protein>
    <submittedName>
        <fullName evidence="2">Uncharacterized protein</fullName>
    </submittedName>
</protein>
<dbReference type="Proteomes" id="UP000266861">
    <property type="component" value="Unassembled WGS sequence"/>
</dbReference>
<keyword evidence="1" id="KW-0175">Coiled coil</keyword>
<accession>A0A397IVX6</accession>
<gene>
    <name evidence="2" type="ORF">Glove_193g13</name>
</gene>
<reference evidence="2 3" key="1">
    <citation type="submission" date="2018-08" db="EMBL/GenBank/DDBJ databases">
        <title>Genome and evolution of the arbuscular mycorrhizal fungus Diversispora epigaea (formerly Glomus versiforme) and its bacterial endosymbionts.</title>
        <authorList>
            <person name="Sun X."/>
            <person name="Fei Z."/>
            <person name="Harrison M."/>
        </authorList>
    </citation>
    <scope>NUCLEOTIDE SEQUENCE [LARGE SCALE GENOMIC DNA]</scope>
    <source>
        <strain evidence="2 3">IT104</strain>
    </source>
</reference>
<keyword evidence="3" id="KW-1185">Reference proteome</keyword>
<dbReference type="AlphaFoldDB" id="A0A397IVX6"/>